<sequence>MANHHIKYLGEQTRYKSKWQNTPTKLIRIPELFEGEILAYAHQLDNSNNFTNNHVTAKLKEISLKINNKEKGYKTNSASQLIKDIQQLLDEVN</sequence>
<organism evidence="1">
    <name type="scientific">Cyanobacterium aponinum AL20115</name>
    <dbReference type="NCBI Taxonomy" id="3090662"/>
    <lineage>
        <taxon>Bacteria</taxon>
        <taxon>Bacillati</taxon>
        <taxon>Cyanobacteriota</taxon>
        <taxon>Cyanophyceae</taxon>
        <taxon>Oscillatoriophycideae</taxon>
        <taxon>Chroococcales</taxon>
        <taxon>Geminocystaceae</taxon>
        <taxon>Cyanobacterium</taxon>
    </lineage>
</organism>
<evidence type="ECO:0000313" key="1">
    <source>
        <dbReference type="EMBL" id="WPF89417.1"/>
    </source>
</evidence>
<name>A0AAF0ZJI2_9CHRO</name>
<reference evidence="1" key="1">
    <citation type="submission" date="2023-11" db="EMBL/GenBank/DDBJ databases">
        <title>Genome sequence of Cyanobacterium aponinum BCRC AL20115.</title>
        <authorList>
            <person name="Chang H.-Y."/>
            <person name="Lin K.-M."/>
            <person name="Hsueh H.-T."/>
            <person name="Chu H.-A."/>
            <person name="Kuo C.-H."/>
        </authorList>
    </citation>
    <scope>NUCLEOTIDE SEQUENCE</scope>
    <source>
        <strain evidence="1">AL20115</strain>
    </source>
</reference>
<dbReference type="RefSeq" id="WP_320001890.1">
    <property type="nucleotide sequence ID" value="NZ_CP138348.1"/>
</dbReference>
<gene>
    <name evidence="1" type="ORF">SAY89_03850</name>
</gene>
<protein>
    <submittedName>
        <fullName evidence="1">Uncharacterized protein</fullName>
    </submittedName>
</protein>
<dbReference type="AlphaFoldDB" id="A0AAF0ZJI2"/>
<accession>A0AAF0ZJI2</accession>
<dbReference type="EMBL" id="CP138348">
    <property type="protein sequence ID" value="WPF89417.1"/>
    <property type="molecule type" value="Genomic_DNA"/>
</dbReference>
<proteinExistence type="predicted"/>